<organism evidence="5 6">
    <name type="scientific">Frankia canadensis</name>
    <dbReference type="NCBI Taxonomy" id="1836972"/>
    <lineage>
        <taxon>Bacteria</taxon>
        <taxon>Bacillati</taxon>
        <taxon>Actinomycetota</taxon>
        <taxon>Actinomycetes</taxon>
        <taxon>Frankiales</taxon>
        <taxon>Frankiaceae</taxon>
        <taxon>Frankia</taxon>
    </lineage>
</organism>
<dbReference type="PANTHER" id="PTHR46796">
    <property type="entry name" value="HTH-TYPE TRANSCRIPTIONAL ACTIVATOR RHAS-RELATED"/>
    <property type="match status" value="1"/>
</dbReference>
<evidence type="ECO:0000256" key="2">
    <source>
        <dbReference type="ARBA" id="ARBA00023125"/>
    </source>
</evidence>
<dbReference type="GO" id="GO:0003700">
    <property type="term" value="F:DNA-binding transcription factor activity"/>
    <property type="evidence" value="ECO:0007669"/>
    <property type="project" value="InterPro"/>
</dbReference>
<keyword evidence="2" id="KW-0238">DNA-binding</keyword>
<protein>
    <submittedName>
        <fullName evidence="5">HTH-type transcriptional regulator AlkR</fullName>
    </submittedName>
</protein>
<dbReference type="Gene3D" id="1.10.10.60">
    <property type="entry name" value="Homeodomain-like"/>
    <property type="match status" value="2"/>
</dbReference>
<dbReference type="PROSITE" id="PS01124">
    <property type="entry name" value="HTH_ARAC_FAMILY_2"/>
    <property type="match status" value="1"/>
</dbReference>
<name>A0A2I2KZH3_9ACTN</name>
<gene>
    <name evidence="5" type="ORF">FRACA_60058</name>
</gene>
<dbReference type="EMBL" id="FZMO01000525">
    <property type="protein sequence ID" value="SNQ51072.1"/>
    <property type="molecule type" value="Genomic_DNA"/>
</dbReference>
<dbReference type="Proteomes" id="UP000234331">
    <property type="component" value="Unassembled WGS sequence"/>
</dbReference>
<evidence type="ECO:0000256" key="3">
    <source>
        <dbReference type="ARBA" id="ARBA00023163"/>
    </source>
</evidence>
<evidence type="ECO:0000259" key="4">
    <source>
        <dbReference type="PROSITE" id="PS01124"/>
    </source>
</evidence>
<dbReference type="SMART" id="SM00342">
    <property type="entry name" value="HTH_ARAC"/>
    <property type="match status" value="1"/>
</dbReference>
<keyword evidence="3" id="KW-0804">Transcription</keyword>
<dbReference type="Pfam" id="PF12833">
    <property type="entry name" value="HTH_18"/>
    <property type="match status" value="1"/>
</dbReference>
<dbReference type="InterPro" id="IPR050204">
    <property type="entry name" value="AraC_XylS_family_regulators"/>
</dbReference>
<dbReference type="AlphaFoldDB" id="A0A2I2KZH3"/>
<dbReference type="InterPro" id="IPR018060">
    <property type="entry name" value="HTH_AraC"/>
</dbReference>
<evidence type="ECO:0000313" key="5">
    <source>
        <dbReference type="EMBL" id="SNQ51072.1"/>
    </source>
</evidence>
<keyword evidence="1" id="KW-0805">Transcription regulation</keyword>
<sequence length="78" mass="8987">MSRRSFARHFRSATGTSPHAWLRDQRLSLAEELLETTGLSIEQIATRVGYRHAAILREQFAARRGVSPSAYRRTFRRA</sequence>
<keyword evidence="6" id="KW-1185">Reference proteome</keyword>
<dbReference type="GO" id="GO:0043565">
    <property type="term" value="F:sequence-specific DNA binding"/>
    <property type="evidence" value="ECO:0007669"/>
    <property type="project" value="InterPro"/>
</dbReference>
<dbReference type="PROSITE" id="PS00041">
    <property type="entry name" value="HTH_ARAC_FAMILY_1"/>
    <property type="match status" value="1"/>
</dbReference>
<dbReference type="SUPFAM" id="SSF46689">
    <property type="entry name" value="Homeodomain-like"/>
    <property type="match status" value="1"/>
</dbReference>
<accession>A0A2I2KZH3</accession>
<evidence type="ECO:0000256" key="1">
    <source>
        <dbReference type="ARBA" id="ARBA00023015"/>
    </source>
</evidence>
<evidence type="ECO:0000313" key="6">
    <source>
        <dbReference type="Proteomes" id="UP000234331"/>
    </source>
</evidence>
<reference evidence="5 6" key="1">
    <citation type="submission" date="2017-06" db="EMBL/GenBank/DDBJ databases">
        <authorList>
            <person name="Kim H.J."/>
            <person name="Triplett B.A."/>
        </authorList>
    </citation>
    <scope>NUCLEOTIDE SEQUENCE [LARGE SCALE GENOMIC DNA]</scope>
    <source>
        <strain evidence="5">FRACA_ARgP5</strain>
    </source>
</reference>
<dbReference type="InterPro" id="IPR009057">
    <property type="entry name" value="Homeodomain-like_sf"/>
</dbReference>
<dbReference type="InterPro" id="IPR018062">
    <property type="entry name" value="HTH_AraC-typ_CS"/>
</dbReference>
<feature type="domain" description="HTH araC/xylS-type" evidence="4">
    <location>
        <begin position="1"/>
        <end position="74"/>
    </location>
</feature>
<proteinExistence type="predicted"/>